<dbReference type="InterPro" id="IPR021830">
    <property type="entry name" value="DUF3422"/>
</dbReference>
<sequence length="434" mass="48549">MNPGADHPMRYDLVNELHARPSPRLAAPATTVFLAFKEPGDAANRDRSLDHAHLAEIVARHGGPRPDPSDSHYQGRLGRHDLKWESHTEFVTYMAMTPGLPIRPFDPSAAAIFSDSWQDAAPGRRIAAVMVQVDVLPDDPAEIPSRIGPWFAADSLAMVWVLEESAVIASDFRIDPDGWMRFAVFVRPGVGESRIGRLVHRLVELETYRAVSMLGLGRARSLSARLNELQARLTALVDSMADDARPAEEVLHDLLPIATELEAQAAQHSFRFGATHAYQAIVSDRIDMLRETRFMQAQMLTEFMRRRYLPAMRTTSSAEARLAEMMARATRTGELLRTRVEVERRAQNQKVLERMDRRADLQLRLQHTVEGLSVVAISYYAVGLLSYALAPAAAAAGIDKTFVVAALTPLTILAVWWSMRQVRRRLHHNPAEHP</sequence>
<dbReference type="STRING" id="336292.SAMN05660710_02583"/>
<evidence type="ECO:0000313" key="2">
    <source>
        <dbReference type="EMBL" id="SCY73651.1"/>
    </source>
</evidence>
<dbReference type="RefSeq" id="WP_090745121.1">
    <property type="nucleotide sequence ID" value="NZ_FMVT01000008.1"/>
</dbReference>
<evidence type="ECO:0000313" key="3">
    <source>
        <dbReference type="Proteomes" id="UP000199502"/>
    </source>
</evidence>
<proteinExistence type="predicted"/>
<dbReference type="AlphaFoldDB" id="A0A1G5ID18"/>
<dbReference type="OrthoDB" id="9767470at2"/>
<feature type="transmembrane region" description="Helical" evidence="1">
    <location>
        <begin position="402"/>
        <end position="419"/>
    </location>
</feature>
<name>A0A1G5ID18_9RHOB</name>
<organism evidence="2 3">
    <name type="scientific">Paracoccus tibetensis</name>
    <dbReference type="NCBI Taxonomy" id="336292"/>
    <lineage>
        <taxon>Bacteria</taxon>
        <taxon>Pseudomonadati</taxon>
        <taxon>Pseudomonadota</taxon>
        <taxon>Alphaproteobacteria</taxon>
        <taxon>Rhodobacterales</taxon>
        <taxon>Paracoccaceae</taxon>
        <taxon>Paracoccus</taxon>
    </lineage>
</organism>
<keyword evidence="1" id="KW-1133">Transmembrane helix</keyword>
<reference evidence="2 3" key="1">
    <citation type="submission" date="2016-10" db="EMBL/GenBank/DDBJ databases">
        <authorList>
            <person name="de Groot N.N."/>
        </authorList>
    </citation>
    <scope>NUCLEOTIDE SEQUENCE [LARGE SCALE GENOMIC DNA]</scope>
    <source>
        <strain evidence="2 3">CGMCC 1.8925</strain>
    </source>
</reference>
<keyword evidence="3" id="KW-1185">Reference proteome</keyword>
<dbReference type="EMBL" id="FMVT01000008">
    <property type="protein sequence ID" value="SCY73651.1"/>
    <property type="molecule type" value="Genomic_DNA"/>
</dbReference>
<evidence type="ECO:0000256" key="1">
    <source>
        <dbReference type="SAM" id="Phobius"/>
    </source>
</evidence>
<feature type="transmembrane region" description="Helical" evidence="1">
    <location>
        <begin position="371"/>
        <end position="390"/>
    </location>
</feature>
<keyword evidence="1" id="KW-0472">Membrane</keyword>
<gene>
    <name evidence="2" type="ORF">SAMN05660710_02583</name>
</gene>
<protein>
    <submittedName>
        <fullName evidence="2">Uncharacterized membrane-anchored protein</fullName>
    </submittedName>
</protein>
<dbReference type="Pfam" id="PF11902">
    <property type="entry name" value="DUF3422"/>
    <property type="match status" value="1"/>
</dbReference>
<accession>A0A1G5ID18</accession>
<keyword evidence="1" id="KW-0812">Transmembrane</keyword>
<dbReference type="Proteomes" id="UP000199502">
    <property type="component" value="Unassembled WGS sequence"/>
</dbReference>